<dbReference type="Proteomes" id="UP000033870">
    <property type="component" value="Unassembled WGS sequence"/>
</dbReference>
<evidence type="ECO:0000256" key="8">
    <source>
        <dbReference type="SAM" id="Phobius"/>
    </source>
</evidence>
<dbReference type="SUPFAM" id="SSF53448">
    <property type="entry name" value="Nucleotide-diphospho-sugar transferases"/>
    <property type="match status" value="1"/>
</dbReference>
<evidence type="ECO:0000256" key="2">
    <source>
        <dbReference type="ARBA" id="ARBA00022676"/>
    </source>
</evidence>
<keyword evidence="7 8" id="KW-0472">Membrane</keyword>
<dbReference type="GO" id="GO:0005886">
    <property type="term" value="C:plasma membrane"/>
    <property type="evidence" value="ECO:0007669"/>
    <property type="project" value="TreeGrafter"/>
</dbReference>
<proteinExistence type="predicted"/>
<name>A0A0G1YF91_9BACT</name>
<gene>
    <name evidence="10" type="ORF">UY92_C0013G0069</name>
</gene>
<evidence type="ECO:0000256" key="3">
    <source>
        <dbReference type="ARBA" id="ARBA00022679"/>
    </source>
</evidence>
<dbReference type="STRING" id="1619044.UY92_C0013G0069"/>
<sequence length="308" mass="34679">MISIVIPVYNEEGNVLPLHEKLKAVLTALNEPYEIIFIDDGSTDRTVERLKTLRPVRIIILTMDFGQTSALDAGLHEAKGDIIITMDGDLQNDPEDIPLLVSTIRSGYDVVTGWRQDRHDTANRRILSRLANWLTAKITGLTIHDSACALKAYRREVIADVRLYGEMHVFLPAFLHGRGARVIEIPVRHHARHSGLSKHYFFKAVKNLFDLMTIKFLVLMTGRPLVFFGGTGLAAVFLGLVAAAAALYLKLAGQRNFGQTPLPILTVFFILSGMLFFMIGFLAELILRVYFESSRRTPYSVRERIQKE</sequence>
<dbReference type="Gene3D" id="3.90.550.10">
    <property type="entry name" value="Spore Coat Polysaccharide Biosynthesis Protein SpsA, Chain A"/>
    <property type="match status" value="1"/>
</dbReference>
<evidence type="ECO:0000313" key="11">
    <source>
        <dbReference type="Proteomes" id="UP000033870"/>
    </source>
</evidence>
<feature type="transmembrane region" description="Helical" evidence="8">
    <location>
        <begin position="261"/>
        <end position="287"/>
    </location>
</feature>
<evidence type="ECO:0000313" key="10">
    <source>
        <dbReference type="EMBL" id="KKW41870.1"/>
    </source>
</evidence>
<evidence type="ECO:0000256" key="5">
    <source>
        <dbReference type="ARBA" id="ARBA00022985"/>
    </source>
</evidence>
<keyword evidence="4 8" id="KW-0812">Transmembrane</keyword>
<dbReference type="InterPro" id="IPR050256">
    <property type="entry name" value="Glycosyltransferase_2"/>
</dbReference>
<dbReference type="InterPro" id="IPR029044">
    <property type="entry name" value="Nucleotide-diphossugar_trans"/>
</dbReference>
<reference evidence="10 11" key="1">
    <citation type="journal article" date="2015" name="Nature">
        <title>rRNA introns, odd ribosomes, and small enigmatic genomes across a large radiation of phyla.</title>
        <authorList>
            <person name="Brown C.T."/>
            <person name="Hug L.A."/>
            <person name="Thomas B.C."/>
            <person name="Sharon I."/>
            <person name="Castelle C.J."/>
            <person name="Singh A."/>
            <person name="Wilkins M.J."/>
            <person name="Williams K.H."/>
            <person name="Banfield J.F."/>
        </authorList>
    </citation>
    <scope>NUCLEOTIDE SEQUENCE [LARGE SCALE GENOMIC DNA]</scope>
</reference>
<dbReference type="PATRIC" id="fig|1619044.3.peg.1001"/>
<dbReference type="EMBL" id="LCRX01000013">
    <property type="protein sequence ID" value="KKW41870.1"/>
    <property type="molecule type" value="Genomic_DNA"/>
</dbReference>
<evidence type="ECO:0000259" key="9">
    <source>
        <dbReference type="Pfam" id="PF00535"/>
    </source>
</evidence>
<comment type="caution">
    <text evidence="10">The sequence shown here is derived from an EMBL/GenBank/DDBJ whole genome shotgun (WGS) entry which is preliminary data.</text>
</comment>
<evidence type="ECO:0000256" key="4">
    <source>
        <dbReference type="ARBA" id="ARBA00022692"/>
    </source>
</evidence>
<dbReference type="PANTHER" id="PTHR48090:SF3">
    <property type="entry name" value="UNDECAPRENYL-PHOSPHATE 4-DEOXY-4-FORMAMIDO-L-ARABINOSE TRANSFERASE"/>
    <property type="match status" value="1"/>
</dbReference>
<organism evidence="10 11">
    <name type="scientific">Candidatus Magasanikbacteria bacterium GW2011_GWA2_56_11</name>
    <dbReference type="NCBI Taxonomy" id="1619044"/>
    <lineage>
        <taxon>Bacteria</taxon>
        <taxon>Candidatus Magasanikiibacteriota</taxon>
    </lineage>
</organism>
<dbReference type="CDD" id="cd04187">
    <property type="entry name" value="DPM1_like_bac"/>
    <property type="match status" value="1"/>
</dbReference>
<evidence type="ECO:0000256" key="1">
    <source>
        <dbReference type="ARBA" id="ARBA00022475"/>
    </source>
</evidence>
<keyword evidence="1" id="KW-1003">Cell membrane</keyword>
<dbReference type="InterPro" id="IPR001173">
    <property type="entry name" value="Glyco_trans_2-like"/>
</dbReference>
<feature type="transmembrane region" description="Helical" evidence="8">
    <location>
        <begin position="225"/>
        <end position="249"/>
    </location>
</feature>
<feature type="domain" description="Glycosyltransferase 2-like" evidence="9">
    <location>
        <begin position="3"/>
        <end position="160"/>
    </location>
</feature>
<dbReference type="GO" id="GO:0009103">
    <property type="term" value="P:lipopolysaccharide biosynthetic process"/>
    <property type="evidence" value="ECO:0007669"/>
    <property type="project" value="UniProtKB-KW"/>
</dbReference>
<dbReference type="GO" id="GO:0099621">
    <property type="term" value="F:undecaprenyl-phosphate 4-deoxy-4-formamido-L-arabinose transferase activity"/>
    <property type="evidence" value="ECO:0007669"/>
    <property type="project" value="TreeGrafter"/>
</dbReference>
<keyword evidence="5" id="KW-0448">Lipopolysaccharide biosynthesis</keyword>
<dbReference type="AlphaFoldDB" id="A0A0G1YF91"/>
<protein>
    <submittedName>
        <fullName evidence="10">Dolichol-phosphate mannosyltransferase</fullName>
    </submittedName>
</protein>
<keyword evidence="6 8" id="KW-1133">Transmembrane helix</keyword>
<evidence type="ECO:0000256" key="7">
    <source>
        <dbReference type="ARBA" id="ARBA00023136"/>
    </source>
</evidence>
<evidence type="ECO:0000256" key="6">
    <source>
        <dbReference type="ARBA" id="ARBA00022989"/>
    </source>
</evidence>
<dbReference type="PANTHER" id="PTHR48090">
    <property type="entry name" value="UNDECAPRENYL-PHOSPHATE 4-DEOXY-4-FORMAMIDO-L-ARABINOSE TRANSFERASE-RELATED"/>
    <property type="match status" value="1"/>
</dbReference>
<dbReference type="Pfam" id="PF00535">
    <property type="entry name" value="Glycos_transf_2"/>
    <property type="match status" value="1"/>
</dbReference>
<keyword evidence="3 10" id="KW-0808">Transferase</keyword>
<keyword evidence="2 10" id="KW-0328">Glycosyltransferase</keyword>
<accession>A0A0G1YF91</accession>